<dbReference type="PROSITE" id="PS50011">
    <property type="entry name" value="PROTEIN_KINASE_DOM"/>
    <property type="match status" value="1"/>
</dbReference>
<protein>
    <submittedName>
        <fullName evidence="3">SUMF1/EgtB/PvdO family nonheme iron enzyme</fullName>
    </submittedName>
</protein>
<dbReference type="Proteomes" id="UP000584642">
    <property type="component" value="Unassembled WGS sequence"/>
</dbReference>
<dbReference type="CDD" id="cd14014">
    <property type="entry name" value="STKc_PknB_like"/>
    <property type="match status" value="1"/>
</dbReference>
<dbReference type="Gene3D" id="1.10.510.10">
    <property type="entry name" value="Transferase(Phosphotransferase) domain 1"/>
    <property type="match status" value="1"/>
</dbReference>
<dbReference type="EMBL" id="JABFDB010000055">
    <property type="protein sequence ID" value="NYZ25099.1"/>
    <property type="molecule type" value="Genomic_DNA"/>
</dbReference>
<dbReference type="InterPro" id="IPR016187">
    <property type="entry name" value="CTDL_fold"/>
</dbReference>
<keyword evidence="1" id="KW-0067">ATP-binding</keyword>
<evidence type="ECO:0000313" key="3">
    <source>
        <dbReference type="EMBL" id="NYZ25099.1"/>
    </source>
</evidence>
<reference evidence="3 4" key="1">
    <citation type="submission" date="2020-05" db="EMBL/GenBank/DDBJ databases">
        <title>Azospirillum oleiclasticum sp. nov, a nitrogen-fixing and heavy crude oil-emulsifying bacterium isolated from the crude oil of Yumen Oilfield.</title>
        <authorList>
            <person name="Wu D."/>
            <person name="Cai M."/>
            <person name="Zhang X."/>
        </authorList>
    </citation>
    <scope>NUCLEOTIDE SEQUENCE [LARGE SCALE GENOMIC DNA]</scope>
    <source>
        <strain evidence="3 4">ROY-1-1-2</strain>
    </source>
</reference>
<dbReference type="PROSITE" id="PS00107">
    <property type="entry name" value="PROTEIN_KINASE_ATP"/>
    <property type="match status" value="1"/>
</dbReference>
<gene>
    <name evidence="3" type="ORF">HND93_35810</name>
</gene>
<comment type="caution">
    <text evidence="3">The sequence shown here is derived from an EMBL/GenBank/DDBJ whole genome shotgun (WGS) entry which is preliminary data.</text>
</comment>
<keyword evidence="1" id="KW-0547">Nucleotide-binding</keyword>
<dbReference type="PANTHER" id="PTHR23150">
    <property type="entry name" value="SULFATASE MODIFYING FACTOR 1, 2"/>
    <property type="match status" value="1"/>
</dbReference>
<dbReference type="SMART" id="SM00220">
    <property type="entry name" value="S_TKc"/>
    <property type="match status" value="1"/>
</dbReference>
<dbReference type="InterPro" id="IPR017441">
    <property type="entry name" value="Protein_kinase_ATP_BS"/>
</dbReference>
<dbReference type="InterPro" id="IPR000719">
    <property type="entry name" value="Prot_kinase_dom"/>
</dbReference>
<evidence type="ECO:0000313" key="4">
    <source>
        <dbReference type="Proteomes" id="UP000584642"/>
    </source>
</evidence>
<dbReference type="InterPro" id="IPR051043">
    <property type="entry name" value="Sulfatase_Mod_Factor_Kinase"/>
</dbReference>
<dbReference type="SUPFAM" id="SSF56112">
    <property type="entry name" value="Protein kinase-like (PK-like)"/>
    <property type="match status" value="1"/>
</dbReference>
<evidence type="ECO:0000259" key="2">
    <source>
        <dbReference type="PROSITE" id="PS50011"/>
    </source>
</evidence>
<organism evidence="3 4">
    <name type="scientific">Azospirillum oleiclasticum</name>
    <dbReference type="NCBI Taxonomy" id="2735135"/>
    <lineage>
        <taxon>Bacteria</taxon>
        <taxon>Pseudomonadati</taxon>
        <taxon>Pseudomonadota</taxon>
        <taxon>Alphaproteobacteria</taxon>
        <taxon>Rhodospirillales</taxon>
        <taxon>Azospirillaceae</taxon>
        <taxon>Azospirillum</taxon>
    </lineage>
</organism>
<dbReference type="InterPro" id="IPR011009">
    <property type="entry name" value="Kinase-like_dom_sf"/>
</dbReference>
<feature type="domain" description="Protein kinase" evidence="2">
    <location>
        <begin position="17"/>
        <end position="275"/>
    </location>
</feature>
<dbReference type="Gene3D" id="3.90.1580.10">
    <property type="entry name" value="paralog of FGE (formylglycine-generating enzyme)"/>
    <property type="match status" value="1"/>
</dbReference>
<feature type="binding site" evidence="1">
    <location>
        <position position="50"/>
    </location>
    <ligand>
        <name>ATP</name>
        <dbReference type="ChEBI" id="CHEBI:30616"/>
    </ligand>
</feature>
<dbReference type="InterPro" id="IPR005532">
    <property type="entry name" value="SUMF_dom"/>
</dbReference>
<accession>A0ABX2TN18</accession>
<dbReference type="PANTHER" id="PTHR23150:SF35">
    <property type="entry name" value="BLL6746 PROTEIN"/>
    <property type="match status" value="1"/>
</dbReference>
<sequence length="558" mass="62516">MAMVNVGKLSGARIGSYHLGALLGQGGFGAVYRADVVVGDRVIAKPVAVKVLDPAGLDRTSPLRELENATELRHPHLVEVIGHPGEAELLDADGQAGRVFWFAMELASETLLSRLARGALSEAEIRTLLQQVGGALAWLHERKLVHRDVKPANILKVGDVWKLGDLGLTRQTVEGYYAQLKGTTLYLAPESLDDPAPKPSWDSWALGMTALEASVGNHPWRHLTERKLYVLLGDDEPLPLPNLPKSVEEAIRGCLDKEPGRRWTTRRLVNAYAPVKKEPDAPAQLRFASREPFRVYSGTWMKPGCVFRDAEFAPRMVVLPRGEFWMGFKEEERDTRDECSRHWIRIGYDLALGECAVRFSEWDECMAEGGYRPDDEGWGRGDRPVINVSWFDVQGYLDRLNRRLGLADRPDRYRLPSEAEREYGGRGGTATPFWWGEKITPSRANYDANHMYEGGGATGEYRRRTVPVQNFAPNPYRLYQVHGNVWEWCEDAWHGDYSGAPSDGSAWTAGDDPRSYRVLRGGAWNALPKCLRSAHRTSSAPDVRAYATGFRVARTLSY</sequence>
<keyword evidence="4" id="KW-1185">Reference proteome</keyword>
<proteinExistence type="predicted"/>
<dbReference type="InterPro" id="IPR042095">
    <property type="entry name" value="SUMF_sf"/>
</dbReference>
<name>A0ABX2TN18_9PROT</name>
<dbReference type="SUPFAM" id="SSF56436">
    <property type="entry name" value="C-type lectin-like"/>
    <property type="match status" value="1"/>
</dbReference>
<dbReference type="Pfam" id="PF03781">
    <property type="entry name" value="FGE-sulfatase"/>
    <property type="match status" value="1"/>
</dbReference>
<dbReference type="Pfam" id="PF00069">
    <property type="entry name" value="Pkinase"/>
    <property type="match status" value="1"/>
</dbReference>
<evidence type="ECO:0000256" key="1">
    <source>
        <dbReference type="PROSITE-ProRule" id="PRU10141"/>
    </source>
</evidence>